<keyword evidence="7" id="KW-1185">Reference proteome</keyword>
<dbReference type="InterPro" id="IPR045119">
    <property type="entry name" value="SUN1-5"/>
</dbReference>
<accession>A0ABN7B784</accession>
<evidence type="ECO:0000313" key="7">
    <source>
        <dbReference type="Proteomes" id="UP001307889"/>
    </source>
</evidence>
<reference evidence="6 7" key="1">
    <citation type="submission" date="2023-09" db="EMBL/GenBank/DDBJ databases">
        <title>Nesidiocoris tenuis whole genome shotgun sequence.</title>
        <authorList>
            <person name="Shibata T."/>
            <person name="Shimoda M."/>
            <person name="Kobayashi T."/>
            <person name="Uehara T."/>
        </authorList>
    </citation>
    <scope>NUCLEOTIDE SEQUENCE [LARGE SCALE GENOMIC DNA]</scope>
    <source>
        <strain evidence="6 7">Japan</strain>
    </source>
</reference>
<dbReference type="PANTHER" id="PTHR12911">
    <property type="entry name" value="SAD1/UNC-84-LIKE PROTEIN-RELATED"/>
    <property type="match status" value="1"/>
</dbReference>
<keyword evidence="2" id="KW-0812">Transmembrane</keyword>
<evidence type="ECO:0000256" key="2">
    <source>
        <dbReference type="ARBA" id="ARBA00022692"/>
    </source>
</evidence>
<dbReference type="PANTHER" id="PTHR12911:SF8">
    <property type="entry name" value="KLAROID PROTEIN-RELATED"/>
    <property type="match status" value="1"/>
</dbReference>
<name>A0ABN7B784_9HEMI</name>
<dbReference type="InterPro" id="IPR012919">
    <property type="entry name" value="SUN_dom"/>
</dbReference>
<organism evidence="6 7">
    <name type="scientific">Nesidiocoris tenuis</name>
    <dbReference type="NCBI Taxonomy" id="355587"/>
    <lineage>
        <taxon>Eukaryota</taxon>
        <taxon>Metazoa</taxon>
        <taxon>Ecdysozoa</taxon>
        <taxon>Arthropoda</taxon>
        <taxon>Hexapoda</taxon>
        <taxon>Insecta</taxon>
        <taxon>Pterygota</taxon>
        <taxon>Neoptera</taxon>
        <taxon>Paraneoptera</taxon>
        <taxon>Hemiptera</taxon>
        <taxon>Heteroptera</taxon>
        <taxon>Panheteroptera</taxon>
        <taxon>Cimicomorpha</taxon>
        <taxon>Miridae</taxon>
        <taxon>Dicyphina</taxon>
        <taxon>Nesidiocoris</taxon>
    </lineage>
</organism>
<evidence type="ECO:0000313" key="6">
    <source>
        <dbReference type="EMBL" id="BES99709.1"/>
    </source>
</evidence>
<evidence type="ECO:0000256" key="1">
    <source>
        <dbReference type="ARBA" id="ARBA00004370"/>
    </source>
</evidence>
<evidence type="ECO:0000256" key="3">
    <source>
        <dbReference type="ARBA" id="ARBA00022989"/>
    </source>
</evidence>
<sequence length="246" mass="27396">MNPSDLAADYANLEAELKELKAKCLSDKCNSDNVVSQTCGKHFAEGNRNRKDIEDEIRNTIRKQLELYAADKTGMADFAMRKLGGCIVTVRDTRPYGEKTFFGIGFVPGSDPHEMLNPSVEPGHCWAFHGSRGTAVIKLIAPVFVTHLTLEHILPLMAPSGDISSAPKKFTLFGLDQPEAFMKHNFGQFEFKAEGPSLQTFSLVESQQSYQYVEVVFESNHGNAQYTCVYRVRIHGKVNGLVYQSP</sequence>
<protein>
    <submittedName>
        <fullName evidence="6">Sad1 / UNC-like C-terminal</fullName>
    </submittedName>
</protein>
<dbReference type="PROSITE" id="PS51469">
    <property type="entry name" value="SUN"/>
    <property type="match status" value="1"/>
</dbReference>
<keyword evidence="4" id="KW-0472">Membrane</keyword>
<comment type="subcellular location">
    <subcellularLocation>
        <location evidence="1">Membrane</location>
    </subcellularLocation>
</comment>
<keyword evidence="3" id="KW-1133">Transmembrane helix</keyword>
<dbReference type="EMBL" id="AP028918">
    <property type="protein sequence ID" value="BES99709.1"/>
    <property type="molecule type" value="Genomic_DNA"/>
</dbReference>
<dbReference type="Proteomes" id="UP001307889">
    <property type="component" value="Chromosome 10"/>
</dbReference>
<evidence type="ECO:0000256" key="4">
    <source>
        <dbReference type="ARBA" id="ARBA00023136"/>
    </source>
</evidence>
<proteinExistence type="predicted"/>
<gene>
    <name evidence="6" type="ORF">NTJ_12526</name>
</gene>
<evidence type="ECO:0000259" key="5">
    <source>
        <dbReference type="PROSITE" id="PS51469"/>
    </source>
</evidence>
<dbReference type="Gene3D" id="2.60.120.260">
    <property type="entry name" value="Galactose-binding domain-like"/>
    <property type="match status" value="1"/>
</dbReference>
<dbReference type="Pfam" id="PF07738">
    <property type="entry name" value="Sad1_UNC"/>
    <property type="match status" value="1"/>
</dbReference>
<feature type="domain" description="SUN" evidence="5">
    <location>
        <begin position="68"/>
        <end position="239"/>
    </location>
</feature>